<name>A0ACC0ZMD6_9ROSI</name>
<proteinExistence type="predicted"/>
<dbReference type="EMBL" id="CM047736">
    <property type="protein sequence ID" value="KAJ0054430.1"/>
    <property type="molecule type" value="Genomic_DNA"/>
</dbReference>
<comment type="caution">
    <text evidence="1">The sequence shown here is derived from an EMBL/GenBank/DDBJ whole genome shotgun (WGS) entry which is preliminary data.</text>
</comment>
<keyword evidence="2" id="KW-1185">Reference proteome</keyword>
<organism evidence="1 2">
    <name type="scientific">Pistacia integerrima</name>
    <dbReference type="NCBI Taxonomy" id="434235"/>
    <lineage>
        <taxon>Eukaryota</taxon>
        <taxon>Viridiplantae</taxon>
        <taxon>Streptophyta</taxon>
        <taxon>Embryophyta</taxon>
        <taxon>Tracheophyta</taxon>
        <taxon>Spermatophyta</taxon>
        <taxon>Magnoliopsida</taxon>
        <taxon>eudicotyledons</taxon>
        <taxon>Gunneridae</taxon>
        <taxon>Pentapetalae</taxon>
        <taxon>rosids</taxon>
        <taxon>malvids</taxon>
        <taxon>Sapindales</taxon>
        <taxon>Anacardiaceae</taxon>
        <taxon>Pistacia</taxon>
    </lineage>
</organism>
<reference evidence="2" key="1">
    <citation type="journal article" date="2023" name="G3 (Bethesda)">
        <title>Genome assembly and association tests identify interacting loci associated with vigor, precocity, and sex in interspecific pistachio rootstocks.</title>
        <authorList>
            <person name="Palmer W."/>
            <person name="Jacygrad E."/>
            <person name="Sagayaradj S."/>
            <person name="Cavanaugh K."/>
            <person name="Han R."/>
            <person name="Bertier L."/>
            <person name="Beede B."/>
            <person name="Kafkas S."/>
            <person name="Golino D."/>
            <person name="Preece J."/>
            <person name="Michelmore R."/>
        </authorList>
    </citation>
    <scope>NUCLEOTIDE SEQUENCE [LARGE SCALE GENOMIC DNA]</scope>
</reference>
<evidence type="ECO:0000313" key="1">
    <source>
        <dbReference type="EMBL" id="KAJ0054430.1"/>
    </source>
</evidence>
<sequence>MVTASMVKGIPLQQIVADLSQDLVAMPSYLSVLTDILPQKTLIWKLQMLKTASAFVNSCIHAVKAQTLILSSGRDQLLPSKEEGERLCHVLQKCETRHFWNNSHFLFLEDGLDLVSIIKGSYFYRCGKCLDYVSDYVPLTPSEFDRVYAYHRVLSYISSPVLLSTSEDGKIVKGLGGIPSEGPVLFVGYHMLLGLELIPMICRLFIERKISLRGVAHPFLFTKLRENSCHYIPPFDAIAMTGAVPVSANNFYKLLSSKSHILSYPGGLREALHLKGEEYKLFWPKQPEFIRMAAIFGAKIIPFGVVGEDDLSEVSFKRCSLEILLVRGVTWIHIHVSGCILFDYDDQINVPYMRSKIEEVTNEVKKFRTATDGGVANQHLHFPIILPKFPGPFYYYFGKPIETEGKSEELRDREKSRELYLQVQAEVEKCLAFLKEKRENDPYRNMLNRLAYRATHGLTSEVPTFEL</sequence>
<gene>
    <name evidence="1" type="ORF">Pint_03070</name>
</gene>
<evidence type="ECO:0000313" key="2">
    <source>
        <dbReference type="Proteomes" id="UP001163603"/>
    </source>
</evidence>
<protein>
    <submittedName>
        <fullName evidence="1">Uncharacterized protein</fullName>
    </submittedName>
</protein>
<dbReference type="Proteomes" id="UP001163603">
    <property type="component" value="Chromosome 1"/>
</dbReference>
<accession>A0ACC0ZMD6</accession>